<proteinExistence type="predicted"/>
<sequence length="130" mass="15471">FDDLELCFDSNDSLECCFDNNNDIDFFDKIQDNNGQLIINNEKDDGLSDCEVNNLTNENEGLYPLNKEQYFKDWNEVESELDKTDRIPRHRVYYCSKGHHYEPQKKAHALEERNKPHDNNECAFYVNLQR</sequence>
<name>A0ABN7W4H9_GIGMA</name>
<dbReference type="Proteomes" id="UP000789901">
    <property type="component" value="Unassembled WGS sequence"/>
</dbReference>
<reference evidence="1 2" key="1">
    <citation type="submission" date="2021-06" db="EMBL/GenBank/DDBJ databases">
        <authorList>
            <person name="Kallberg Y."/>
            <person name="Tangrot J."/>
            <person name="Rosling A."/>
        </authorList>
    </citation>
    <scope>NUCLEOTIDE SEQUENCE [LARGE SCALE GENOMIC DNA]</scope>
    <source>
        <strain evidence="1 2">120-4 pot B 10/14</strain>
    </source>
</reference>
<dbReference type="EMBL" id="CAJVQB010030339">
    <property type="protein sequence ID" value="CAG8815407.1"/>
    <property type="molecule type" value="Genomic_DNA"/>
</dbReference>
<gene>
    <name evidence="1" type="ORF">GMARGA_LOCUS26286</name>
</gene>
<keyword evidence="2" id="KW-1185">Reference proteome</keyword>
<feature type="non-terminal residue" evidence="1">
    <location>
        <position position="1"/>
    </location>
</feature>
<protein>
    <submittedName>
        <fullName evidence="1">32116_t:CDS:1</fullName>
    </submittedName>
</protein>
<comment type="caution">
    <text evidence="1">The sequence shown here is derived from an EMBL/GenBank/DDBJ whole genome shotgun (WGS) entry which is preliminary data.</text>
</comment>
<accession>A0ABN7W4H9</accession>
<organism evidence="1 2">
    <name type="scientific">Gigaspora margarita</name>
    <dbReference type="NCBI Taxonomy" id="4874"/>
    <lineage>
        <taxon>Eukaryota</taxon>
        <taxon>Fungi</taxon>
        <taxon>Fungi incertae sedis</taxon>
        <taxon>Mucoromycota</taxon>
        <taxon>Glomeromycotina</taxon>
        <taxon>Glomeromycetes</taxon>
        <taxon>Diversisporales</taxon>
        <taxon>Gigasporaceae</taxon>
        <taxon>Gigaspora</taxon>
    </lineage>
</organism>
<evidence type="ECO:0000313" key="1">
    <source>
        <dbReference type="EMBL" id="CAG8815407.1"/>
    </source>
</evidence>
<evidence type="ECO:0000313" key="2">
    <source>
        <dbReference type="Proteomes" id="UP000789901"/>
    </source>
</evidence>